<name>A0A3D8PFD4_9RHOB</name>
<evidence type="ECO:0000259" key="5">
    <source>
        <dbReference type="SMART" id="SM00849"/>
    </source>
</evidence>
<dbReference type="SMART" id="SM00849">
    <property type="entry name" value="Lactamase_B"/>
    <property type="match status" value="1"/>
</dbReference>
<evidence type="ECO:0000256" key="1">
    <source>
        <dbReference type="ARBA" id="ARBA00007749"/>
    </source>
</evidence>
<comment type="similarity">
    <text evidence="1">Belongs to the metallo-beta-lactamase superfamily.</text>
</comment>
<comment type="caution">
    <text evidence="6">The sequence shown here is derived from an EMBL/GenBank/DDBJ whole genome shotgun (WGS) entry which is preliminary data.</text>
</comment>
<evidence type="ECO:0000313" key="7">
    <source>
        <dbReference type="Proteomes" id="UP000256679"/>
    </source>
</evidence>
<dbReference type="PANTHER" id="PTHR42978:SF6">
    <property type="entry name" value="QUORUM-QUENCHING LACTONASE YTNP-RELATED"/>
    <property type="match status" value="1"/>
</dbReference>
<keyword evidence="4" id="KW-0862">Zinc</keyword>
<dbReference type="AlphaFoldDB" id="A0A3D8PFD4"/>
<feature type="domain" description="Metallo-beta-lactamase" evidence="5">
    <location>
        <begin position="57"/>
        <end position="259"/>
    </location>
</feature>
<sequence length="287" mass="32145">MGLNPGFHHFRIGQIRATVLYDGWLDHPLDGFLGGPRDEIARFQRDHFLSETRWPMDENCLFVQIGDQNILIDTGLGARRWFGGHGGRLQESMAEAGIDPASVTLVLLTHADTDHAFGLVDAQGRRVFPQARIAVSKLEYEHWVDGIALDGKRPNPEWRSVTMRALAAYREGAIWLQDGDRIVPGLTAIATPGHSPGHFAFRLESEGDILYVLGDAVHHQVIELARPDWPFLWDFDPDLGVRSKRKILAMAAAEGALCHGFHFPWPGLGRLRRDGQGYVWVPRPLTL</sequence>
<dbReference type="EMBL" id="QFCQ01000003">
    <property type="protein sequence ID" value="RDW14774.1"/>
    <property type="molecule type" value="Genomic_DNA"/>
</dbReference>
<keyword evidence="3 6" id="KW-0378">Hydrolase</keyword>
<gene>
    <name evidence="6" type="ORF">DIE28_01170</name>
</gene>
<dbReference type="InterPro" id="IPR036866">
    <property type="entry name" value="RibonucZ/Hydroxyglut_hydro"/>
</dbReference>
<evidence type="ECO:0000256" key="2">
    <source>
        <dbReference type="ARBA" id="ARBA00022723"/>
    </source>
</evidence>
<keyword evidence="7" id="KW-1185">Reference proteome</keyword>
<dbReference type="InterPro" id="IPR051013">
    <property type="entry name" value="MBL_superfamily_lactonases"/>
</dbReference>
<dbReference type="CDD" id="cd07720">
    <property type="entry name" value="OPHC2-like_MBL-fold"/>
    <property type="match status" value="1"/>
</dbReference>
<evidence type="ECO:0000256" key="3">
    <source>
        <dbReference type="ARBA" id="ARBA00022801"/>
    </source>
</evidence>
<accession>A0A3D8PFD4</accession>
<dbReference type="RefSeq" id="WP_115754298.1">
    <property type="nucleotide sequence ID" value="NZ_QFCQ01000003.1"/>
</dbReference>
<dbReference type="Pfam" id="PF00753">
    <property type="entry name" value="Lactamase_B"/>
    <property type="match status" value="1"/>
</dbReference>
<evidence type="ECO:0000313" key="6">
    <source>
        <dbReference type="EMBL" id="RDW14774.1"/>
    </source>
</evidence>
<organism evidence="6 7">
    <name type="scientific">Paracoccus thiocyanatus</name>
    <dbReference type="NCBI Taxonomy" id="34006"/>
    <lineage>
        <taxon>Bacteria</taxon>
        <taxon>Pseudomonadati</taxon>
        <taxon>Pseudomonadota</taxon>
        <taxon>Alphaproteobacteria</taxon>
        <taxon>Rhodobacterales</taxon>
        <taxon>Paracoccaceae</taxon>
        <taxon>Paracoccus</taxon>
    </lineage>
</organism>
<dbReference type="PANTHER" id="PTHR42978">
    <property type="entry name" value="QUORUM-QUENCHING LACTONASE YTNP-RELATED-RELATED"/>
    <property type="match status" value="1"/>
</dbReference>
<dbReference type="GO" id="GO:0016787">
    <property type="term" value="F:hydrolase activity"/>
    <property type="evidence" value="ECO:0007669"/>
    <property type="project" value="UniProtKB-KW"/>
</dbReference>
<evidence type="ECO:0000256" key="4">
    <source>
        <dbReference type="ARBA" id="ARBA00022833"/>
    </source>
</evidence>
<reference evidence="6 7" key="1">
    <citation type="submission" date="2018-05" db="EMBL/GenBank/DDBJ databases">
        <title>Whole genome sequencing of Paracoccus thiocyanatus SST.</title>
        <authorList>
            <person name="Ghosh W."/>
            <person name="Rameez M.J."/>
            <person name="Roy C."/>
        </authorList>
    </citation>
    <scope>NUCLEOTIDE SEQUENCE [LARGE SCALE GENOMIC DNA]</scope>
    <source>
        <strain evidence="6 7">SST</strain>
    </source>
</reference>
<protein>
    <submittedName>
        <fullName evidence="6">MBL fold metallo-hydrolase</fullName>
    </submittedName>
</protein>
<keyword evidence="2" id="KW-0479">Metal-binding</keyword>
<dbReference type="Gene3D" id="3.60.15.10">
    <property type="entry name" value="Ribonuclease Z/Hydroxyacylglutathione hydrolase-like"/>
    <property type="match status" value="1"/>
</dbReference>
<dbReference type="Proteomes" id="UP000256679">
    <property type="component" value="Unassembled WGS sequence"/>
</dbReference>
<dbReference type="SUPFAM" id="SSF56281">
    <property type="entry name" value="Metallo-hydrolase/oxidoreductase"/>
    <property type="match status" value="1"/>
</dbReference>
<dbReference type="InterPro" id="IPR001279">
    <property type="entry name" value="Metallo-B-lactamas"/>
</dbReference>
<dbReference type="GO" id="GO:0046872">
    <property type="term" value="F:metal ion binding"/>
    <property type="evidence" value="ECO:0007669"/>
    <property type="project" value="UniProtKB-KW"/>
</dbReference>
<proteinExistence type="inferred from homology"/>